<sequence length="159" mass="18797">CYIRKYNTSYYREREDYFARNNYRIMRYADVLLSYAECLVETGTSASDAAVYVDKVRERAGLSKLKDSRWKDCLSSKEVFIKRLQMERALELCFEGWRWADLKRWGLLDSQAGIDELKARDKDFNNFVIGKHKRMPIPTSEVEISKIDDVPQLTQNPNY</sequence>
<accession>K1UD19</accession>
<comment type="caution">
    <text evidence="6">The sequence shown here is derived from an EMBL/GenBank/DDBJ whole genome shotgun (WGS) entry which is preliminary data.</text>
</comment>
<feature type="non-terminal residue" evidence="6">
    <location>
        <position position="1"/>
    </location>
</feature>
<reference evidence="6" key="1">
    <citation type="journal article" date="2013" name="Environ. Microbiol.">
        <title>Microbiota from the distal guts of lean and obese adolescents exhibit partial functional redundancy besides clear differences in community structure.</title>
        <authorList>
            <person name="Ferrer M."/>
            <person name="Ruiz A."/>
            <person name="Lanza F."/>
            <person name="Haange S.B."/>
            <person name="Oberbach A."/>
            <person name="Till H."/>
            <person name="Bargiela R."/>
            <person name="Campoy C."/>
            <person name="Segura M.T."/>
            <person name="Richter M."/>
            <person name="von Bergen M."/>
            <person name="Seifert J."/>
            <person name="Suarez A."/>
        </authorList>
    </citation>
    <scope>NUCLEOTIDE SEQUENCE</scope>
</reference>
<dbReference type="GO" id="GO:0009279">
    <property type="term" value="C:cell outer membrane"/>
    <property type="evidence" value="ECO:0007669"/>
    <property type="project" value="UniProtKB-SubCell"/>
</dbReference>
<dbReference type="InterPro" id="IPR012944">
    <property type="entry name" value="SusD_RagB_dom"/>
</dbReference>
<keyword evidence="4" id="KW-0998">Cell outer membrane</keyword>
<feature type="domain" description="RagB/SusD" evidence="5">
    <location>
        <begin position="2"/>
        <end position="159"/>
    </location>
</feature>
<protein>
    <submittedName>
        <fullName evidence="6">Protein containing RagB/SusD domain protein</fullName>
    </submittedName>
</protein>
<dbReference type="Pfam" id="PF07980">
    <property type="entry name" value="SusD_RagB"/>
    <property type="match status" value="1"/>
</dbReference>
<evidence type="ECO:0000256" key="4">
    <source>
        <dbReference type="ARBA" id="ARBA00023237"/>
    </source>
</evidence>
<dbReference type="AlphaFoldDB" id="K1UD19"/>
<dbReference type="Gene3D" id="1.25.40.390">
    <property type="match status" value="1"/>
</dbReference>
<name>K1UD19_9ZZZZ</name>
<organism evidence="6">
    <name type="scientific">human gut metagenome</name>
    <dbReference type="NCBI Taxonomy" id="408170"/>
    <lineage>
        <taxon>unclassified sequences</taxon>
        <taxon>metagenomes</taxon>
        <taxon>organismal metagenomes</taxon>
    </lineage>
</organism>
<evidence type="ECO:0000313" key="6">
    <source>
        <dbReference type="EMBL" id="EKC69421.1"/>
    </source>
</evidence>
<dbReference type="EMBL" id="AJWZ01002998">
    <property type="protein sequence ID" value="EKC69421.1"/>
    <property type="molecule type" value="Genomic_DNA"/>
</dbReference>
<evidence type="ECO:0000259" key="5">
    <source>
        <dbReference type="Pfam" id="PF07980"/>
    </source>
</evidence>
<dbReference type="SUPFAM" id="SSF48452">
    <property type="entry name" value="TPR-like"/>
    <property type="match status" value="1"/>
</dbReference>
<comment type="subcellular location">
    <subcellularLocation>
        <location evidence="1">Cell outer membrane</location>
    </subcellularLocation>
</comment>
<proteinExistence type="predicted"/>
<gene>
    <name evidence="6" type="ORF">OBE_04418</name>
</gene>
<keyword evidence="3" id="KW-0472">Membrane</keyword>
<keyword evidence="2" id="KW-0732">Signal</keyword>
<evidence type="ECO:0000256" key="1">
    <source>
        <dbReference type="ARBA" id="ARBA00004442"/>
    </source>
</evidence>
<dbReference type="InterPro" id="IPR011990">
    <property type="entry name" value="TPR-like_helical_dom_sf"/>
</dbReference>
<evidence type="ECO:0000256" key="2">
    <source>
        <dbReference type="ARBA" id="ARBA00022729"/>
    </source>
</evidence>
<evidence type="ECO:0000256" key="3">
    <source>
        <dbReference type="ARBA" id="ARBA00023136"/>
    </source>
</evidence>